<reference evidence="2" key="3">
    <citation type="journal article" date="2019" name="BMC Res. Notes">
        <title>Complete genome sequence of the Sulfodiicoccus acidiphilus strain HS-1T, the first crenarchaeon that lacks polB3, isolated from an acidic hot spring in Ohwaku-dani, Hakone, Japan.</title>
        <authorList>
            <person name="Sakai H.D."/>
            <person name="Kurosawa N."/>
        </authorList>
    </citation>
    <scope>NUCLEOTIDE SEQUENCE</scope>
    <source>
        <strain evidence="2">HS-1</strain>
    </source>
</reference>
<dbReference type="EMBL" id="AP018553">
    <property type="protein sequence ID" value="BBD73817.1"/>
    <property type="molecule type" value="Genomic_DNA"/>
</dbReference>
<dbReference type="OrthoDB" id="34561at2157"/>
<dbReference type="Proteomes" id="UP000276741">
    <property type="component" value="Chromosome"/>
</dbReference>
<reference evidence="3" key="1">
    <citation type="journal article" date="2014" name="Int. J. Syst. Evol. Microbiol.">
        <title>Complete genome sequence of Corynebacterium casei LMG S-19264T (=DSM 44701T), isolated from a smear-ripened cheese.</title>
        <authorList>
            <consortium name="US DOE Joint Genome Institute (JGI-PGF)"/>
            <person name="Walter F."/>
            <person name="Albersmeier A."/>
            <person name="Kalinowski J."/>
            <person name="Ruckert C."/>
        </authorList>
    </citation>
    <scope>NUCLEOTIDE SEQUENCE</scope>
    <source>
        <strain evidence="3">JCM 31740</strain>
    </source>
</reference>
<dbReference type="Proteomes" id="UP000616143">
    <property type="component" value="Unassembled WGS sequence"/>
</dbReference>
<dbReference type="RefSeq" id="WP_126451074.1">
    <property type="nucleotide sequence ID" value="NZ_AP018553.1"/>
</dbReference>
<feature type="transmembrane region" description="Helical" evidence="1">
    <location>
        <begin position="38"/>
        <end position="58"/>
    </location>
</feature>
<dbReference type="AlphaFoldDB" id="A0A348B6L5"/>
<name>A0A348B6L5_9CREN</name>
<dbReference type="GeneID" id="38667662"/>
<feature type="transmembrane region" description="Helical" evidence="1">
    <location>
        <begin position="170"/>
        <end position="189"/>
    </location>
</feature>
<dbReference type="EMBL" id="BMQS01000010">
    <property type="protein sequence ID" value="GGT96527.1"/>
    <property type="molecule type" value="Genomic_DNA"/>
</dbReference>
<keyword evidence="1" id="KW-0472">Membrane</keyword>
<organism evidence="2 4">
    <name type="scientific">Sulfodiicoccus acidiphilus</name>
    <dbReference type="NCBI Taxonomy" id="1670455"/>
    <lineage>
        <taxon>Archaea</taxon>
        <taxon>Thermoproteota</taxon>
        <taxon>Thermoprotei</taxon>
        <taxon>Sulfolobales</taxon>
        <taxon>Sulfolobaceae</taxon>
        <taxon>Sulfodiicoccus</taxon>
    </lineage>
</organism>
<accession>A0A348B6L5</accession>
<evidence type="ECO:0000313" key="3">
    <source>
        <dbReference type="EMBL" id="GGT96527.1"/>
    </source>
</evidence>
<gene>
    <name evidence="3" type="ORF">GCM10007116_12670</name>
    <name evidence="2" type="ORF">HS1genome_2206</name>
</gene>
<evidence type="ECO:0000313" key="4">
    <source>
        <dbReference type="Proteomes" id="UP000276741"/>
    </source>
</evidence>
<sequence length="190" mass="20975">MKLNFATLLVSLSLLCGTAAFTDGLAQAAFTALLHRRWRVIGGEVLILATSFLVLTSLHREPLFPFAPRLVTYVNSYLAASDLVDRSSILDVLGERGVPVVVALTYYPTFASIAREVFLNLRYRGLRFSPTKLVLPLLVFTVKVAEELEAAYAVKLYGNFRRGQLKFGEFDFVIIVLSVGISCLSLVALK</sequence>
<evidence type="ECO:0000256" key="1">
    <source>
        <dbReference type="SAM" id="Phobius"/>
    </source>
</evidence>
<dbReference type="KEGG" id="sacd:HS1genome_2206"/>
<reference evidence="4" key="2">
    <citation type="submission" date="2018-04" db="EMBL/GenBank/DDBJ databases">
        <title>Complete genome sequence of Sulfodiicoccus acidiphilus strain HS-1.</title>
        <authorList>
            <person name="Sakai H.D."/>
            <person name="Kurosawa N."/>
        </authorList>
    </citation>
    <scope>NUCLEOTIDE SEQUENCE [LARGE SCALE GENOMIC DNA]</scope>
    <source>
        <strain evidence="4">HS-1</strain>
    </source>
</reference>
<evidence type="ECO:0000313" key="2">
    <source>
        <dbReference type="EMBL" id="BBD73817.1"/>
    </source>
</evidence>
<keyword evidence="1" id="KW-0812">Transmembrane</keyword>
<proteinExistence type="predicted"/>
<reference evidence="3" key="4">
    <citation type="submission" date="2020-09" db="EMBL/GenBank/DDBJ databases">
        <authorList>
            <person name="Sun Q."/>
            <person name="Ohkuma M."/>
        </authorList>
    </citation>
    <scope>NUCLEOTIDE SEQUENCE</scope>
    <source>
        <strain evidence="3">JCM 31740</strain>
    </source>
</reference>
<keyword evidence="1" id="KW-1133">Transmembrane helix</keyword>
<protein>
    <submittedName>
        <fullName evidence="2">Uncharacterized protein</fullName>
    </submittedName>
</protein>
<keyword evidence="4" id="KW-1185">Reference proteome</keyword>